<name>A0ABD2MPT1_9CUCU</name>
<reference evidence="2 3" key="1">
    <citation type="journal article" date="2021" name="BMC Biol.">
        <title>Horizontally acquired antibacterial genes associated with adaptive radiation of ladybird beetles.</title>
        <authorList>
            <person name="Li H.S."/>
            <person name="Tang X.F."/>
            <person name="Huang Y.H."/>
            <person name="Xu Z.Y."/>
            <person name="Chen M.L."/>
            <person name="Du X.Y."/>
            <person name="Qiu B.Y."/>
            <person name="Chen P.T."/>
            <person name="Zhang W."/>
            <person name="Slipinski A."/>
            <person name="Escalona H.E."/>
            <person name="Waterhouse R.M."/>
            <person name="Zwick A."/>
            <person name="Pang H."/>
        </authorList>
    </citation>
    <scope>NUCLEOTIDE SEQUENCE [LARGE SCALE GENOMIC DNA]</scope>
    <source>
        <strain evidence="2">SYSU2018</strain>
    </source>
</reference>
<keyword evidence="3" id="KW-1185">Reference proteome</keyword>
<organism evidence="2 3">
    <name type="scientific">Cryptolaemus montrouzieri</name>
    <dbReference type="NCBI Taxonomy" id="559131"/>
    <lineage>
        <taxon>Eukaryota</taxon>
        <taxon>Metazoa</taxon>
        <taxon>Ecdysozoa</taxon>
        <taxon>Arthropoda</taxon>
        <taxon>Hexapoda</taxon>
        <taxon>Insecta</taxon>
        <taxon>Pterygota</taxon>
        <taxon>Neoptera</taxon>
        <taxon>Endopterygota</taxon>
        <taxon>Coleoptera</taxon>
        <taxon>Polyphaga</taxon>
        <taxon>Cucujiformia</taxon>
        <taxon>Coccinelloidea</taxon>
        <taxon>Coccinellidae</taxon>
        <taxon>Scymninae</taxon>
        <taxon>Scymnini</taxon>
        <taxon>Cryptolaemus</taxon>
    </lineage>
</organism>
<feature type="region of interest" description="Disordered" evidence="1">
    <location>
        <begin position="22"/>
        <end position="75"/>
    </location>
</feature>
<feature type="compositionally biased region" description="Basic residues" evidence="1">
    <location>
        <begin position="165"/>
        <end position="177"/>
    </location>
</feature>
<feature type="compositionally biased region" description="Low complexity" evidence="1">
    <location>
        <begin position="123"/>
        <end position="140"/>
    </location>
</feature>
<comment type="caution">
    <text evidence="2">The sequence shown here is derived from an EMBL/GenBank/DDBJ whole genome shotgun (WGS) entry which is preliminary data.</text>
</comment>
<protein>
    <submittedName>
        <fullName evidence="2">Uncharacterized protein</fullName>
    </submittedName>
</protein>
<accession>A0ABD2MPT1</accession>
<gene>
    <name evidence="2" type="ORF">HHI36_007233</name>
</gene>
<feature type="region of interest" description="Disordered" evidence="1">
    <location>
        <begin position="118"/>
        <end position="211"/>
    </location>
</feature>
<sequence>MSKHSKKSVKYPGNSLILPDITVKPLNQGGPSKLKASNSENNLKRNKSLKPSLSTKSWSVNQKYTKTRTAGGKEENLTNLQDLNINNDSDDYDCSSNLLRARDSLENLLKVERLPESAELTFDSPSSSSSPDTLSPRSLPALNESTKSTVTSKSLAWESNEKSTKTRRAKEKKKKGNKITELMNLKSQNHYDNRDFKSGDEKAITTPSSSNSIPDNYSYVPYEPKPSRSVVFTNEVMVVYFNGEHVVYESKEPLKKELEQQVRNKEMRKGHILSN</sequence>
<evidence type="ECO:0000313" key="3">
    <source>
        <dbReference type="Proteomes" id="UP001516400"/>
    </source>
</evidence>
<evidence type="ECO:0000313" key="2">
    <source>
        <dbReference type="EMBL" id="KAL3268106.1"/>
    </source>
</evidence>
<dbReference type="Proteomes" id="UP001516400">
    <property type="component" value="Unassembled WGS sequence"/>
</dbReference>
<feature type="compositionally biased region" description="Polar residues" evidence="1">
    <location>
        <begin position="49"/>
        <end position="68"/>
    </location>
</feature>
<dbReference type="AlphaFoldDB" id="A0ABD2MPT1"/>
<feature type="compositionally biased region" description="Polar residues" evidence="1">
    <location>
        <begin position="143"/>
        <end position="154"/>
    </location>
</feature>
<feature type="compositionally biased region" description="Basic and acidic residues" evidence="1">
    <location>
        <begin position="189"/>
        <end position="203"/>
    </location>
</feature>
<dbReference type="EMBL" id="JABFTP020000021">
    <property type="protein sequence ID" value="KAL3268106.1"/>
    <property type="molecule type" value="Genomic_DNA"/>
</dbReference>
<evidence type="ECO:0000256" key="1">
    <source>
        <dbReference type="SAM" id="MobiDB-lite"/>
    </source>
</evidence>
<proteinExistence type="predicted"/>